<reference evidence="1" key="1">
    <citation type="submission" date="2020-04" db="EMBL/GenBank/DDBJ databases">
        <authorList>
            <person name="Chiriac C."/>
            <person name="Salcher M."/>
            <person name="Ghai R."/>
            <person name="Kavagutti S V."/>
        </authorList>
    </citation>
    <scope>NUCLEOTIDE SEQUENCE</scope>
</reference>
<dbReference type="EMBL" id="LR796670">
    <property type="protein sequence ID" value="CAB4159495.1"/>
    <property type="molecule type" value="Genomic_DNA"/>
</dbReference>
<gene>
    <name evidence="1" type="ORF">UFOVP699_231</name>
</gene>
<proteinExistence type="predicted"/>
<accession>A0A6J5NQR2</accession>
<organism evidence="1">
    <name type="scientific">uncultured Caudovirales phage</name>
    <dbReference type="NCBI Taxonomy" id="2100421"/>
    <lineage>
        <taxon>Viruses</taxon>
        <taxon>Duplodnaviria</taxon>
        <taxon>Heunggongvirae</taxon>
        <taxon>Uroviricota</taxon>
        <taxon>Caudoviricetes</taxon>
        <taxon>Peduoviridae</taxon>
        <taxon>Maltschvirus</taxon>
        <taxon>Maltschvirus maltsch</taxon>
    </lineage>
</organism>
<protein>
    <submittedName>
        <fullName evidence="1">Uncharacterized protein</fullName>
    </submittedName>
</protein>
<name>A0A6J5NQR2_9CAUD</name>
<evidence type="ECO:0000313" key="1">
    <source>
        <dbReference type="EMBL" id="CAB4159495.1"/>
    </source>
</evidence>
<sequence length="147" mass="17268">MEKTSCSLENKKATNKTTNMTQKTEELIDSYYSDSIELEDLKFLNFKRASNYRGTDRTAIIIYHEDRVLGITIELGVYLSPIWKFTSPMNERLFWKNAKANRGRVQEILNRFRSKVPSNLSFAFQEMYERFTGHDATATKLKDLYNE</sequence>